<accession>A0A1T3NJA1</accession>
<dbReference type="AlphaFoldDB" id="A0A1T3NJA1"/>
<dbReference type="PANTHER" id="PTHR36221:SF1">
    <property type="entry name" value="DUF742 DOMAIN-CONTAINING PROTEIN"/>
    <property type="match status" value="1"/>
</dbReference>
<dbReference type="Pfam" id="PF05331">
    <property type="entry name" value="DUF742"/>
    <property type="match status" value="1"/>
</dbReference>
<name>A0A1T3NJA1_9ACTN</name>
<protein>
    <recommendedName>
        <fullName evidence="3">DUF742 domain-containing protein</fullName>
    </recommendedName>
</protein>
<reference evidence="1 2" key="1">
    <citation type="submission" date="2017-03" db="EMBL/GenBank/DDBJ databases">
        <title>Draft genome sequence of Streptomyces scabrisporus NF3, endophyte isolated from Amphipterygium adstringens.</title>
        <authorList>
            <person name="Vazquez M."/>
            <person name="Ceapa C.D."/>
            <person name="Rodriguez Luna D."/>
            <person name="Sanchez Esquivel S."/>
        </authorList>
    </citation>
    <scope>NUCLEOTIDE SEQUENCE [LARGE SCALE GENOMIC DNA]</scope>
    <source>
        <strain evidence="1 2">NF3</strain>
    </source>
</reference>
<proteinExistence type="predicted"/>
<dbReference type="OrthoDB" id="3534386at2"/>
<keyword evidence="2" id="KW-1185">Reference proteome</keyword>
<sequence>MSSGQDHPVADYVVTRGRAHPTHRGLTLTTLLHAPVAEPTDTGATRGEPLRTEHRRILRLCTGLLSLAEVSAHLTRAPAVVKVLVADLIDRDLIVTRAPPPPTPGPDPTVMKAVLDGLRRL</sequence>
<evidence type="ECO:0000313" key="1">
    <source>
        <dbReference type="EMBL" id="OPC76808.1"/>
    </source>
</evidence>
<dbReference type="RefSeq" id="WP_078982657.1">
    <property type="nucleotide sequence ID" value="NZ_MWQN01000005.1"/>
</dbReference>
<gene>
    <name evidence="1" type="ORF">B4N89_45885</name>
</gene>
<dbReference type="STRING" id="159449.B4N89_45885"/>
<dbReference type="PANTHER" id="PTHR36221">
    <property type="entry name" value="DUF742 DOMAIN-CONTAINING PROTEIN"/>
    <property type="match status" value="1"/>
</dbReference>
<dbReference type="InterPro" id="IPR007995">
    <property type="entry name" value="DUF742"/>
</dbReference>
<evidence type="ECO:0008006" key="3">
    <source>
        <dbReference type="Google" id="ProtNLM"/>
    </source>
</evidence>
<organism evidence="1 2">
    <name type="scientific">Embleya scabrispora</name>
    <dbReference type="NCBI Taxonomy" id="159449"/>
    <lineage>
        <taxon>Bacteria</taxon>
        <taxon>Bacillati</taxon>
        <taxon>Actinomycetota</taxon>
        <taxon>Actinomycetes</taxon>
        <taxon>Kitasatosporales</taxon>
        <taxon>Streptomycetaceae</taxon>
        <taxon>Embleya</taxon>
    </lineage>
</organism>
<dbReference type="EMBL" id="MWQN01000005">
    <property type="protein sequence ID" value="OPC76808.1"/>
    <property type="molecule type" value="Genomic_DNA"/>
</dbReference>
<dbReference type="Proteomes" id="UP000190037">
    <property type="component" value="Unassembled WGS sequence"/>
</dbReference>
<comment type="caution">
    <text evidence="1">The sequence shown here is derived from an EMBL/GenBank/DDBJ whole genome shotgun (WGS) entry which is preliminary data.</text>
</comment>
<evidence type="ECO:0000313" key="2">
    <source>
        <dbReference type="Proteomes" id="UP000190037"/>
    </source>
</evidence>